<accession>A0ABV2H1Y1</accession>
<keyword evidence="2" id="KW-1185">Reference proteome</keyword>
<protein>
    <submittedName>
        <fullName evidence="1">Uncharacterized protein</fullName>
    </submittedName>
</protein>
<organism evidence="1 2">
    <name type="scientific">Pseudorhizobium tarimense</name>
    <dbReference type="NCBI Taxonomy" id="1079109"/>
    <lineage>
        <taxon>Bacteria</taxon>
        <taxon>Pseudomonadati</taxon>
        <taxon>Pseudomonadota</taxon>
        <taxon>Alphaproteobacteria</taxon>
        <taxon>Hyphomicrobiales</taxon>
        <taxon>Rhizobiaceae</taxon>
        <taxon>Rhizobium/Agrobacterium group</taxon>
        <taxon>Pseudorhizobium</taxon>
    </lineage>
</organism>
<evidence type="ECO:0000313" key="2">
    <source>
        <dbReference type="Proteomes" id="UP001549031"/>
    </source>
</evidence>
<comment type="caution">
    <text evidence="1">The sequence shown here is derived from an EMBL/GenBank/DDBJ whole genome shotgun (WGS) entry which is preliminary data.</text>
</comment>
<reference evidence="1 2" key="1">
    <citation type="submission" date="2024-06" db="EMBL/GenBank/DDBJ databases">
        <title>Genomic Encyclopedia of Type Strains, Phase IV (KMG-IV): sequencing the most valuable type-strain genomes for metagenomic binning, comparative biology and taxonomic classification.</title>
        <authorList>
            <person name="Goeker M."/>
        </authorList>
    </citation>
    <scope>NUCLEOTIDE SEQUENCE [LARGE SCALE GENOMIC DNA]</scope>
    <source>
        <strain evidence="1 2">DSM 105042</strain>
    </source>
</reference>
<evidence type="ECO:0000313" key="1">
    <source>
        <dbReference type="EMBL" id="MET3584543.1"/>
    </source>
</evidence>
<name>A0ABV2H1Y1_9HYPH</name>
<dbReference type="RefSeq" id="WP_247242578.1">
    <property type="nucleotide sequence ID" value="NZ_JALJRA010000002.1"/>
</dbReference>
<proteinExistence type="predicted"/>
<sequence>MPARFIHIRFTSPSASVERKMTVEDAIALMAKHVPAKDLDEALSFLEMDRMGEGYYKGRNWSITFRVANG</sequence>
<gene>
    <name evidence="1" type="ORF">ABID21_000638</name>
</gene>
<dbReference type="EMBL" id="JBEPLJ010000002">
    <property type="protein sequence ID" value="MET3584543.1"/>
    <property type="molecule type" value="Genomic_DNA"/>
</dbReference>
<dbReference type="Proteomes" id="UP001549031">
    <property type="component" value="Unassembled WGS sequence"/>
</dbReference>